<evidence type="ECO:0000256" key="6">
    <source>
        <dbReference type="ARBA" id="ARBA00023242"/>
    </source>
</evidence>
<dbReference type="AlphaFoldDB" id="A0A7S3FY67"/>
<dbReference type="InterPro" id="IPR011687">
    <property type="entry name" value="Nop53/GLTSCR2"/>
</dbReference>
<feature type="region of interest" description="Disordered" evidence="8">
    <location>
        <begin position="1"/>
        <end position="20"/>
    </location>
</feature>
<keyword evidence="6" id="KW-0539">Nucleus</keyword>
<evidence type="ECO:0000256" key="7">
    <source>
        <dbReference type="SAM" id="Coils"/>
    </source>
</evidence>
<accession>A0A7S3FY67</accession>
<evidence type="ECO:0000256" key="5">
    <source>
        <dbReference type="ARBA" id="ARBA00022517"/>
    </source>
</evidence>
<keyword evidence="5" id="KW-0690">Ribosome biogenesis</keyword>
<feature type="compositionally biased region" description="Basic and acidic residues" evidence="8">
    <location>
        <begin position="9"/>
        <end position="20"/>
    </location>
</feature>
<evidence type="ECO:0000256" key="3">
    <source>
        <dbReference type="ARBA" id="ARBA00008838"/>
    </source>
</evidence>
<dbReference type="Pfam" id="PF07767">
    <property type="entry name" value="Nop53"/>
    <property type="match status" value="1"/>
</dbReference>
<feature type="coiled-coil region" evidence="7">
    <location>
        <begin position="141"/>
        <end position="168"/>
    </location>
</feature>
<gene>
    <name evidence="9" type="ORF">SRAS04492_LOCUS9317</name>
</gene>
<dbReference type="EMBL" id="HBIA01018777">
    <property type="protein sequence ID" value="CAE0237508.1"/>
    <property type="molecule type" value="Transcribed_RNA"/>
</dbReference>
<dbReference type="GO" id="GO:0006364">
    <property type="term" value="P:rRNA processing"/>
    <property type="evidence" value="ECO:0007669"/>
    <property type="project" value="TreeGrafter"/>
</dbReference>
<organism evidence="9">
    <name type="scientific">Strombidium rassoulzadegani</name>
    <dbReference type="NCBI Taxonomy" id="1082188"/>
    <lineage>
        <taxon>Eukaryota</taxon>
        <taxon>Sar</taxon>
        <taxon>Alveolata</taxon>
        <taxon>Ciliophora</taxon>
        <taxon>Intramacronucleata</taxon>
        <taxon>Spirotrichea</taxon>
        <taxon>Oligotrichia</taxon>
        <taxon>Strombidiidae</taxon>
        <taxon>Strombidium</taxon>
    </lineage>
</organism>
<evidence type="ECO:0000256" key="8">
    <source>
        <dbReference type="SAM" id="MobiDB-lite"/>
    </source>
</evidence>
<dbReference type="GO" id="GO:0000027">
    <property type="term" value="P:ribosomal large subunit assembly"/>
    <property type="evidence" value="ECO:0007669"/>
    <property type="project" value="TreeGrafter"/>
</dbReference>
<keyword evidence="7" id="KW-0175">Coiled coil</keyword>
<evidence type="ECO:0000256" key="4">
    <source>
        <dbReference type="ARBA" id="ARBA00018339"/>
    </source>
</evidence>
<comment type="similarity">
    <text evidence="3">Belongs to the NOP53 family.</text>
</comment>
<dbReference type="PANTHER" id="PTHR14211">
    <property type="entry name" value="GLIOMA SUPPRESSOR CANDIDATE REGION GENE 2"/>
    <property type="match status" value="1"/>
</dbReference>
<dbReference type="GO" id="GO:0005654">
    <property type="term" value="C:nucleoplasm"/>
    <property type="evidence" value="ECO:0007669"/>
    <property type="project" value="UniProtKB-SubCell"/>
</dbReference>
<name>A0A7S3FY67_9SPIT</name>
<reference evidence="9" key="1">
    <citation type="submission" date="2021-01" db="EMBL/GenBank/DDBJ databases">
        <authorList>
            <person name="Corre E."/>
            <person name="Pelletier E."/>
            <person name="Niang G."/>
            <person name="Scheremetjew M."/>
            <person name="Finn R."/>
            <person name="Kale V."/>
            <person name="Holt S."/>
            <person name="Cochrane G."/>
            <person name="Meng A."/>
            <person name="Brown T."/>
            <person name="Cohen L."/>
        </authorList>
    </citation>
    <scope>NUCLEOTIDE SEQUENCE</scope>
    <source>
        <strain evidence="9">Ras09</strain>
    </source>
</reference>
<dbReference type="PANTHER" id="PTHR14211:SF7">
    <property type="entry name" value="RIBOSOME BIOGENESIS PROTEIN NOP53"/>
    <property type="match status" value="1"/>
</dbReference>
<proteinExistence type="inferred from homology"/>
<protein>
    <recommendedName>
        <fullName evidence="4">Ribosome biogenesis protein NOP53</fullName>
    </recommendedName>
</protein>
<evidence type="ECO:0000256" key="2">
    <source>
        <dbReference type="ARBA" id="ARBA00004642"/>
    </source>
</evidence>
<comment type="subcellular location">
    <subcellularLocation>
        <location evidence="1">Nucleus</location>
        <location evidence="1">Nucleolus</location>
    </subcellularLocation>
    <subcellularLocation>
        <location evidence="2">Nucleus</location>
        <location evidence="2">Nucleoplasm</location>
    </subcellularLocation>
</comment>
<dbReference type="GO" id="GO:0008097">
    <property type="term" value="F:5S rRNA binding"/>
    <property type="evidence" value="ECO:0007669"/>
    <property type="project" value="TreeGrafter"/>
</dbReference>
<sequence length="178" mass="21589">MKQQYLQEQKQESHLSKQADKVEKIVRQVENEQRKSVNKQKRLEKERKLEETIQEQVGIINKPKKIGRFKYKMRKEDFQMDEDLAENLRKIKPLGNDRLLQDRFDSIFRRNLIEPDAPTQNEKKRVRKLQFKMVNKLGSKEEELYEKNLALKKKNDEKERMMKKKNQNKLAHQDIIVI</sequence>
<evidence type="ECO:0000313" key="9">
    <source>
        <dbReference type="EMBL" id="CAE0237508.1"/>
    </source>
</evidence>
<dbReference type="GO" id="GO:0005730">
    <property type="term" value="C:nucleolus"/>
    <property type="evidence" value="ECO:0007669"/>
    <property type="project" value="UniProtKB-SubCell"/>
</dbReference>
<evidence type="ECO:0000256" key="1">
    <source>
        <dbReference type="ARBA" id="ARBA00004604"/>
    </source>
</evidence>